<keyword evidence="3" id="KW-0560">Oxidoreductase</keyword>
<name>A0A089LBF8_PAEBO</name>
<evidence type="ECO:0000256" key="3">
    <source>
        <dbReference type="ARBA" id="ARBA00023002"/>
    </source>
</evidence>
<reference evidence="5" key="1">
    <citation type="submission" date="2014-08" db="EMBL/GenBank/DDBJ databases">
        <title>Comparative genomics of the Paenibacillus odorifer group.</title>
        <authorList>
            <person name="den Bakker H.C."/>
            <person name="Tsai Y.-C.Y.-C."/>
            <person name="Martin N."/>
            <person name="Korlach J."/>
            <person name="Wiedmann M."/>
        </authorList>
    </citation>
    <scope>NUCLEOTIDE SEQUENCE [LARGE SCALE GENOMIC DNA]</scope>
    <source>
        <strain evidence="5">DSM 13188</strain>
    </source>
</reference>
<keyword evidence="6" id="KW-1185">Reference proteome</keyword>
<dbReference type="InterPro" id="IPR050765">
    <property type="entry name" value="Riboflavin_Biosynth_HTPR"/>
</dbReference>
<dbReference type="OrthoDB" id="9800865at2"/>
<accession>A0A089LBF8</accession>
<dbReference type="PANTHER" id="PTHR38011">
    <property type="entry name" value="DIHYDROFOLATE REDUCTASE FAMILY PROTEIN (AFU_ORTHOLOGUE AFUA_8G06820)"/>
    <property type="match status" value="1"/>
</dbReference>
<dbReference type="Proteomes" id="UP000029518">
    <property type="component" value="Chromosome"/>
</dbReference>
<dbReference type="HOGENOM" id="CLU_073038_1_0_9"/>
<feature type="domain" description="Bacterial bifunctional deaminase-reductase C-terminal" evidence="4">
    <location>
        <begin position="121"/>
        <end position="230"/>
    </location>
</feature>
<proteinExistence type="predicted"/>
<dbReference type="AlphaFoldDB" id="A0A089LBF8"/>
<dbReference type="KEGG" id="pbd:PBOR_19270"/>
<comment type="pathway">
    <text evidence="1">Cofactor biosynthesis; riboflavin biosynthesis.</text>
</comment>
<dbReference type="EMBL" id="CP009285">
    <property type="protein sequence ID" value="AIQ58831.1"/>
    <property type="molecule type" value="Genomic_DNA"/>
</dbReference>
<keyword evidence="2" id="KW-0521">NADP</keyword>
<gene>
    <name evidence="5" type="ORF">PBOR_19270</name>
</gene>
<evidence type="ECO:0000256" key="2">
    <source>
        <dbReference type="ARBA" id="ARBA00022857"/>
    </source>
</evidence>
<dbReference type="Pfam" id="PF01872">
    <property type="entry name" value="RibD_C"/>
    <property type="match status" value="1"/>
</dbReference>
<dbReference type="InterPro" id="IPR024072">
    <property type="entry name" value="DHFR-like_dom_sf"/>
</dbReference>
<dbReference type="RefSeq" id="WP_042214134.1">
    <property type="nucleotide sequence ID" value="NZ_CP009285.1"/>
</dbReference>
<dbReference type="Gene3D" id="3.40.430.10">
    <property type="entry name" value="Dihydrofolate Reductase, subunit A"/>
    <property type="match status" value="1"/>
</dbReference>
<evidence type="ECO:0000313" key="5">
    <source>
        <dbReference type="EMBL" id="AIQ58831.1"/>
    </source>
</evidence>
<evidence type="ECO:0000259" key="4">
    <source>
        <dbReference type="Pfam" id="PF01872"/>
    </source>
</evidence>
<sequence length="241" mass="27441">MERPYIIFHMLTSLDGRITGNFLEEERSPYFIEEYEKIHERYGSTAWMCGRITMEEHFTLGYTLELAHGTHSPIPRTDYVAPTAYTTYAIAIDPSGKLGWTQNFISAWNENRLDDHIIEVLTEQVSDAYLAHLRKIGISYIFGGREQLDFTVVVQKLKHLFSIDKLMLEGGGVLNGAFLREQLIDELSLVIVPITEGKSESLTLFETKPNLGEVMPVNFLLKHVEKLNDGGLLINYVANKD</sequence>
<evidence type="ECO:0000313" key="6">
    <source>
        <dbReference type="Proteomes" id="UP000029518"/>
    </source>
</evidence>
<dbReference type="InterPro" id="IPR002734">
    <property type="entry name" value="RibDG_C"/>
</dbReference>
<dbReference type="PANTHER" id="PTHR38011:SF7">
    <property type="entry name" value="2,5-DIAMINO-6-RIBOSYLAMINO-4(3H)-PYRIMIDINONE 5'-PHOSPHATE REDUCTASE"/>
    <property type="match status" value="1"/>
</dbReference>
<dbReference type="GO" id="GO:0009231">
    <property type="term" value="P:riboflavin biosynthetic process"/>
    <property type="evidence" value="ECO:0007669"/>
    <property type="project" value="InterPro"/>
</dbReference>
<protein>
    <recommendedName>
        <fullName evidence="4">Bacterial bifunctional deaminase-reductase C-terminal domain-containing protein</fullName>
    </recommendedName>
</protein>
<evidence type="ECO:0000256" key="1">
    <source>
        <dbReference type="ARBA" id="ARBA00005104"/>
    </source>
</evidence>
<organism evidence="5 6">
    <name type="scientific">Paenibacillus borealis</name>
    <dbReference type="NCBI Taxonomy" id="160799"/>
    <lineage>
        <taxon>Bacteria</taxon>
        <taxon>Bacillati</taxon>
        <taxon>Bacillota</taxon>
        <taxon>Bacilli</taxon>
        <taxon>Bacillales</taxon>
        <taxon>Paenibacillaceae</taxon>
        <taxon>Paenibacillus</taxon>
    </lineage>
</organism>
<dbReference type="GO" id="GO:0008703">
    <property type="term" value="F:5-amino-6-(5-phosphoribosylamino)uracil reductase activity"/>
    <property type="evidence" value="ECO:0007669"/>
    <property type="project" value="InterPro"/>
</dbReference>
<dbReference type="SUPFAM" id="SSF53597">
    <property type="entry name" value="Dihydrofolate reductase-like"/>
    <property type="match status" value="1"/>
</dbReference>